<proteinExistence type="predicted"/>
<gene>
    <name evidence="2" type="ORF">VSS37_19035</name>
</gene>
<sequence length="173" mass="18036">MRWVKLVVVMAGMMSAASVSAVPQWNGLPGMGGGSYPNPFGFGGSPFPMLNPWGGGMPWAGGGLSPWSYGFSPFSSLSPWSGMPMLGSPWSQMPMQSGMGNPFVFSPPSGMSGAPGQWSVYSYSIPLAPANNPYSGFGMMSFYTLTYPPPDIAGAGMPGAPSTPGPGVYPRRY</sequence>
<evidence type="ECO:0000313" key="2">
    <source>
        <dbReference type="EMBL" id="MEB4593083.1"/>
    </source>
</evidence>
<dbReference type="EMBL" id="JAYMYJ010000150">
    <property type="protein sequence ID" value="MEB4593083.1"/>
    <property type="molecule type" value="Genomic_DNA"/>
</dbReference>
<keyword evidence="1" id="KW-0732">Signal</keyword>
<comment type="caution">
    <text evidence="2">The sequence shown here is derived from an EMBL/GenBank/DDBJ whole genome shotgun (WGS) entry which is preliminary data.</text>
</comment>
<feature type="chain" id="PRO_5047298860" evidence="1">
    <location>
        <begin position="22"/>
        <end position="173"/>
    </location>
</feature>
<reference evidence="3" key="1">
    <citation type="submission" date="2023-07" db="EMBL/GenBank/DDBJ databases">
        <title>The carbon used by Thiothrix.</title>
        <authorList>
            <person name="Chen L."/>
        </authorList>
    </citation>
    <scope>NUCLEOTIDE SEQUENCE [LARGE SCALE GENOMIC DNA]</scope>
</reference>
<protein>
    <submittedName>
        <fullName evidence="2">Uncharacterized protein</fullName>
    </submittedName>
</protein>
<evidence type="ECO:0000256" key="1">
    <source>
        <dbReference type="SAM" id="SignalP"/>
    </source>
</evidence>
<organism evidence="2 3">
    <name type="scientific">Candidatus Thiothrix phosphatis</name>
    <dbReference type="NCBI Taxonomy" id="3112415"/>
    <lineage>
        <taxon>Bacteria</taxon>
        <taxon>Pseudomonadati</taxon>
        <taxon>Pseudomonadota</taxon>
        <taxon>Gammaproteobacteria</taxon>
        <taxon>Thiotrichales</taxon>
        <taxon>Thiotrichaceae</taxon>
        <taxon>Thiothrix</taxon>
    </lineage>
</organism>
<dbReference type="RefSeq" id="WP_324697750.1">
    <property type="nucleotide sequence ID" value="NZ_JAYMYJ010000150.1"/>
</dbReference>
<keyword evidence="3" id="KW-1185">Reference proteome</keyword>
<dbReference type="Proteomes" id="UP001308005">
    <property type="component" value="Unassembled WGS sequence"/>
</dbReference>
<feature type="signal peptide" evidence="1">
    <location>
        <begin position="1"/>
        <end position="21"/>
    </location>
</feature>
<evidence type="ECO:0000313" key="3">
    <source>
        <dbReference type="Proteomes" id="UP001308005"/>
    </source>
</evidence>
<name>A0ABU6D1Z3_9GAMM</name>
<accession>A0ABU6D1Z3</accession>